<proteinExistence type="predicted"/>
<feature type="compositionally biased region" description="Low complexity" evidence="1">
    <location>
        <begin position="28"/>
        <end position="43"/>
    </location>
</feature>
<accession>A0ABR4NQF1</accession>
<feature type="region of interest" description="Disordered" evidence="1">
    <location>
        <begin position="1"/>
        <end position="57"/>
    </location>
</feature>
<evidence type="ECO:0000313" key="4">
    <source>
        <dbReference type="Proteomes" id="UP001623330"/>
    </source>
</evidence>
<feature type="region of interest" description="Disordered" evidence="1">
    <location>
        <begin position="232"/>
        <end position="251"/>
    </location>
</feature>
<dbReference type="EMBL" id="JBEVYD010000009">
    <property type="protein sequence ID" value="KAL3230442.1"/>
    <property type="molecule type" value="Genomic_DNA"/>
</dbReference>
<dbReference type="InterPro" id="IPR008984">
    <property type="entry name" value="SMAD_FHA_dom_sf"/>
</dbReference>
<keyword evidence="4" id="KW-1185">Reference proteome</keyword>
<dbReference type="Proteomes" id="UP001623330">
    <property type="component" value="Unassembled WGS sequence"/>
</dbReference>
<gene>
    <name evidence="3" type="ORF">RNJ44_00891</name>
</gene>
<reference evidence="3 4" key="1">
    <citation type="submission" date="2024-05" db="EMBL/GenBank/DDBJ databases">
        <title>Long read based assembly of the Candida bracarensis genome reveals expanded adhesin content.</title>
        <authorList>
            <person name="Marcet-Houben M."/>
            <person name="Ksiezopolska E."/>
            <person name="Gabaldon T."/>
        </authorList>
    </citation>
    <scope>NUCLEOTIDE SEQUENCE [LARGE SCALE GENOMIC DNA]</scope>
    <source>
        <strain evidence="3 4">CBM6</strain>
    </source>
</reference>
<evidence type="ECO:0000256" key="1">
    <source>
        <dbReference type="SAM" id="MobiDB-lite"/>
    </source>
</evidence>
<evidence type="ECO:0000259" key="2">
    <source>
        <dbReference type="PROSITE" id="PS50006"/>
    </source>
</evidence>
<organism evidence="3 4">
    <name type="scientific">Nakaseomyces bracarensis</name>
    <dbReference type="NCBI Taxonomy" id="273131"/>
    <lineage>
        <taxon>Eukaryota</taxon>
        <taxon>Fungi</taxon>
        <taxon>Dikarya</taxon>
        <taxon>Ascomycota</taxon>
        <taxon>Saccharomycotina</taxon>
        <taxon>Saccharomycetes</taxon>
        <taxon>Saccharomycetales</taxon>
        <taxon>Saccharomycetaceae</taxon>
        <taxon>Nakaseomyces</taxon>
    </lineage>
</organism>
<dbReference type="SUPFAM" id="SSF49879">
    <property type="entry name" value="SMAD/FHA domain"/>
    <property type="match status" value="1"/>
</dbReference>
<sequence length="356" mass="39953">MKLPPSSPCGYHEEGNGIDQEADVFNYPSTEPSSSIGRSSSSPVQLGPEQRQDSGEVSKSNYILSIANNDARQFTIGRKGSICDITLPKLPFISRQHVFVQFLNHKNQLKITCNGTNIISVLLAKKHPFVLIKTKKLNEFVLEGDVQNCNPEDIHYLDAFTLRNNDVVYMPALRDISLSISDIKIELNVYTPSPKLCESSHMDSDLSTDTDEDSKLVHISEEAFPKDKYETPSKKLIPVPQSPSTGKVLQPLPSNITNEVITPSRKEIVTPFYRKFTIPEPTTPIKKSSKIRAALNNNTPVPIRKRRKMEMKEVEGLSNKEKTFELGIEKSSGRLKFFETFTKTSLQRQPTSTNIS</sequence>
<comment type="caution">
    <text evidence="3">The sequence shown here is derived from an EMBL/GenBank/DDBJ whole genome shotgun (WGS) entry which is preliminary data.</text>
</comment>
<name>A0ABR4NQF1_9SACH</name>
<dbReference type="InterPro" id="IPR000253">
    <property type="entry name" value="FHA_dom"/>
</dbReference>
<feature type="domain" description="FHA" evidence="2">
    <location>
        <begin position="74"/>
        <end position="117"/>
    </location>
</feature>
<dbReference type="PROSITE" id="PS50006">
    <property type="entry name" value="FHA_DOMAIN"/>
    <property type="match status" value="1"/>
</dbReference>
<feature type="compositionally biased region" description="Polar residues" evidence="1">
    <location>
        <begin position="242"/>
        <end position="251"/>
    </location>
</feature>
<protein>
    <recommendedName>
        <fullName evidence="2">FHA domain-containing protein</fullName>
    </recommendedName>
</protein>
<evidence type="ECO:0000313" key="3">
    <source>
        <dbReference type="EMBL" id="KAL3230442.1"/>
    </source>
</evidence>
<dbReference type="Gene3D" id="2.60.200.20">
    <property type="match status" value="1"/>
</dbReference>